<organism evidence="1 2">
    <name type="scientific">Ambrosiozyma monospora</name>
    <name type="common">Yeast</name>
    <name type="synonym">Endomycopsis monosporus</name>
    <dbReference type="NCBI Taxonomy" id="43982"/>
    <lineage>
        <taxon>Eukaryota</taxon>
        <taxon>Fungi</taxon>
        <taxon>Dikarya</taxon>
        <taxon>Ascomycota</taxon>
        <taxon>Saccharomycotina</taxon>
        <taxon>Pichiomycetes</taxon>
        <taxon>Pichiales</taxon>
        <taxon>Pichiaceae</taxon>
        <taxon>Ambrosiozyma</taxon>
    </lineage>
</organism>
<dbReference type="Proteomes" id="UP001165064">
    <property type="component" value="Unassembled WGS sequence"/>
</dbReference>
<sequence>MVDINENDIKEALQPEASADGNRIRFVQPSLQLPNTPANSQPTLKAEKPTVVSPEKLLAQSPDSKSPTIENAEVKKEVETDGAQPSVETAPPEKPEQEDAPAVEEPNIEQDTEDTNDNAKPYTATDDMPRKKRKHEEVKQEEIRTSKRGRTIKAPQKYETPLPEVSTRRGAMRGRVGRPPKNKTPEPEKPKRKYTRRVNVQKETEDEDAGNEVDDFDIDAAMTKAGFEDSEDKSATRARVRKEVAEFFSTCEEKDGAFECVVCSKVFTKRGNLKRHLVGHCDTRLFSCLCGRSFIRSDNLKHHQSTCRVRTKLLDGAKKTVKEKKTDGKRRAPGRPKGSKNRPTGAPKKVYKRKPITERNFHCRDCGKAFKRKYHLKRHLLIHENEQTKPFVCITCGLGFKRPDLLENHTAKKNCYRGAGTEYSDSDGQSTGDSDSDDDSESESEEE</sequence>
<gene>
    <name evidence="1" type="ORF">Amon02_000543100</name>
</gene>
<dbReference type="EMBL" id="BSXS01003987">
    <property type="protein sequence ID" value="GME82288.1"/>
    <property type="molecule type" value="Genomic_DNA"/>
</dbReference>
<proteinExistence type="predicted"/>
<reference evidence="1" key="1">
    <citation type="submission" date="2023-04" db="EMBL/GenBank/DDBJ databases">
        <title>Ambrosiozyma monospora NBRC 10751.</title>
        <authorList>
            <person name="Ichikawa N."/>
            <person name="Sato H."/>
            <person name="Tonouchi N."/>
        </authorList>
    </citation>
    <scope>NUCLEOTIDE SEQUENCE</scope>
    <source>
        <strain evidence="1">NBRC 10751</strain>
    </source>
</reference>
<evidence type="ECO:0000313" key="2">
    <source>
        <dbReference type="Proteomes" id="UP001165064"/>
    </source>
</evidence>
<protein>
    <submittedName>
        <fullName evidence="1">Unnamed protein product</fullName>
    </submittedName>
</protein>
<comment type="caution">
    <text evidence="1">The sequence shown here is derived from an EMBL/GenBank/DDBJ whole genome shotgun (WGS) entry which is preliminary data.</text>
</comment>
<keyword evidence="2" id="KW-1185">Reference proteome</keyword>
<accession>A0ACB5T5Y7</accession>
<name>A0ACB5T5Y7_AMBMO</name>
<evidence type="ECO:0000313" key="1">
    <source>
        <dbReference type="EMBL" id="GME82288.1"/>
    </source>
</evidence>